<dbReference type="SUPFAM" id="SSF50630">
    <property type="entry name" value="Acid proteases"/>
    <property type="match status" value="2"/>
</dbReference>
<sequence length="274" mass="31490">MIFTTMEGKKYFLDLEINGYNLIMKVDSGCHDSIINKRTWKELGQPSLTNINTIRRSATGAEVGVKGGFNAKVLLAGREHHLSLLVSDNEKTRNLIGQRWFPTLMDIDWNIFFNHETITIRSNVPIRTKNKLKASAMTHRTRPFHLNVRIENIELRMMLDTGATSSIIQQSLWEELGSPALTPTTRVMRDTSNNIVELMGECNVKIEYMGQRAMLPLIVANGDRIEAVIGTRWFSVISFDFNSIFINMEFQLPVKFVEETREKQPIKERQKIVF</sequence>
<dbReference type="PANTHER" id="PTHR36943">
    <property type="entry name" value="CCHC-TYPE DOMAIN-CONTAINING PROTEIN"/>
    <property type="match status" value="1"/>
</dbReference>
<keyword evidence="2" id="KW-1185">Reference proteome</keyword>
<dbReference type="Gene3D" id="2.40.70.10">
    <property type="entry name" value="Acid Proteases"/>
    <property type="match status" value="2"/>
</dbReference>
<comment type="caution">
    <text evidence="1">The sequence shown here is derived from an EMBL/GenBank/DDBJ whole genome shotgun (WGS) entry which is preliminary data.</text>
</comment>
<protein>
    <recommendedName>
        <fullName evidence="3">Peptidase A2 domain-containing protein</fullName>
    </recommendedName>
</protein>
<organism evidence="1 2">
    <name type="scientific">Daphnia magna</name>
    <dbReference type="NCBI Taxonomy" id="35525"/>
    <lineage>
        <taxon>Eukaryota</taxon>
        <taxon>Metazoa</taxon>
        <taxon>Ecdysozoa</taxon>
        <taxon>Arthropoda</taxon>
        <taxon>Crustacea</taxon>
        <taxon>Branchiopoda</taxon>
        <taxon>Diplostraca</taxon>
        <taxon>Cladocera</taxon>
        <taxon>Anomopoda</taxon>
        <taxon>Daphniidae</taxon>
        <taxon>Daphnia</taxon>
    </lineage>
</organism>
<dbReference type="Pfam" id="PF13650">
    <property type="entry name" value="Asp_protease_2"/>
    <property type="match status" value="2"/>
</dbReference>
<gene>
    <name evidence="1" type="ORF">APZ42_020038</name>
</gene>
<name>A0A164XY45_9CRUS</name>
<accession>A0A164XY45</accession>
<dbReference type="InterPro" id="IPR001969">
    <property type="entry name" value="Aspartic_peptidase_AS"/>
</dbReference>
<evidence type="ECO:0008006" key="3">
    <source>
        <dbReference type="Google" id="ProtNLM"/>
    </source>
</evidence>
<dbReference type="PANTHER" id="PTHR36943:SF1">
    <property type="entry name" value="CCHC-TYPE DOMAIN-CONTAINING PROTEIN"/>
    <property type="match status" value="1"/>
</dbReference>
<dbReference type="OrthoDB" id="6378596at2759"/>
<dbReference type="Proteomes" id="UP000076858">
    <property type="component" value="Unassembled WGS sequence"/>
</dbReference>
<dbReference type="EMBL" id="LRGB01000944">
    <property type="protein sequence ID" value="KZS14677.1"/>
    <property type="molecule type" value="Genomic_DNA"/>
</dbReference>
<reference evidence="1 2" key="1">
    <citation type="submission" date="2016-03" db="EMBL/GenBank/DDBJ databases">
        <title>EvidentialGene: Evidence-directed Construction of Genes on Genomes.</title>
        <authorList>
            <person name="Gilbert D.G."/>
            <person name="Choi J.-H."/>
            <person name="Mockaitis K."/>
            <person name="Colbourne J."/>
            <person name="Pfrender M."/>
        </authorList>
    </citation>
    <scope>NUCLEOTIDE SEQUENCE [LARGE SCALE GENOMIC DNA]</scope>
    <source>
        <strain evidence="1 2">Xinb3</strain>
        <tissue evidence="1">Complete organism</tissue>
    </source>
</reference>
<dbReference type="GO" id="GO:0006508">
    <property type="term" value="P:proteolysis"/>
    <property type="evidence" value="ECO:0007669"/>
    <property type="project" value="InterPro"/>
</dbReference>
<evidence type="ECO:0000313" key="1">
    <source>
        <dbReference type="EMBL" id="KZS14677.1"/>
    </source>
</evidence>
<dbReference type="PROSITE" id="PS00141">
    <property type="entry name" value="ASP_PROTEASE"/>
    <property type="match status" value="1"/>
</dbReference>
<proteinExistence type="predicted"/>
<dbReference type="AlphaFoldDB" id="A0A164XY45"/>
<evidence type="ECO:0000313" key="2">
    <source>
        <dbReference type="Proteomes" id="UP000076858"/>
    </source>
</evidence>
<dbReference type="InterPro" id="IPR021109">
    <property type="entry name" value="Peptidase_aspartic_dom_sf"/>
</dbReference>
<dbReference type="GO" id="GO:0004190">
    <property type="term" value="F:aspartic-type endopeptidase activity"/>
    <property type="evidence" value="ECO:0007669"/>
    <property type="project" value="InterPro"/>
</dbReference>